<feature type="region of interest" description="Disordered" evidence="1">
    <location>
        <begin position="95"/>
        <end position="225"/>
    </location>
</feature>
<dbReference type="Proteomes" id="UP001219518">
    <property type="component" value="Unassembled WGS sequence"/>
</dbReference>
<evidence type="ECO:0000256" key="1">
    <source>
        <dbReference type="SAM" id="MobiDB-lite"/>
    </source>
</evidence>
<gene>
    <name evidence="2" type="ORF">KUF71_007038</name>
</gene>
<comment type="caution">
    <text evidence="2">The sequence shown here is derived from an EMBL/GenBank/DDBJ whole genome shotgun (WGS) entry which is preliminary data.</text>
</comment>
<reference evidence="2" key="1">
    <citation type="submission" date="2021-07" db="EMBL/GenBank/DDBJ databases">
        <authorList>
            <person name="Catto M.A."/>
            <person name="Jacobson A."/>
            <person name="Kennedy G."/>
            <person name="Labadie P."/>
            <person name="Hunt B.G."/>
            <person name="Srinivasan R."/>
        </authorList>
    </citation>
    <scope>NUCLEOTIDE SEQUENCE</scope>
    <source>
        <strain evidence="2">PL_HMW_Pooled</strain>
        <tissue evidence="2">Head</tissue>
    </source>
</reference>
<evidence type="ECO:0000313" key="2">
    <source>
        <dbReference type="EMBL" id="KAK3917552.1"/>
    </source>
</evidence>
<accession>A0AAE1H9Y1</accession>
<sequence>MRLDATRSDLTSPVACPNESSELSQEVLASVARKGGKNRPTAQHTAVLSGRYQRLPTRPSFSTAMKVLPIYVLRGCEEADGRPALPIPCIFTRTSPSTPSAVAVQPGVRATPSGCPPRQARGSRGVKYSLRDRSRKIEYKCPGDDENEDSSDNSSDNFTCNSEANSESEEDSEEEQADVLIQASKELDNEEENCVSKEKSIESESVTKQASNSGETNEASTSTGCSGIKVQKLDKNRLVQGRDWSKKYACIYCSKLVCKTVEHISSCHKDEPAVMAILAMPVNSTERVLGSQPAERTGGVSPRAAVERHGTGVEGGATEGEPNRRDPIGGGWKRADQGALTREELRKQREEELRIQRKERDKGYKMARRYVTADQLPHFKGDEGESFSEFIDEFESYAAARGLNDEEKMGDLGLALKGEAKTMLNFFRKNEPHATPDKIILKLGDVYVVHKDVDEIRNTLYRMERKKNEHIRKFMARMMRAVSDAEGRLSQQEINTIMKGRLVRLLPPSIFYMVKDNLAAMSPPAVISTAEKLIANSPDEEECRKHL</sequence>
<feature type="compositionally biased region" description="Low complexity" evidence="1">
    <location>
        <begin position="152"/>
        <end position="165"/>
    </location>
</feature>
<organism evidence="2 3">
    <name type="scientific">Frankliniella fusca</name>
    <dbReference type="NCBI Taxonomy" id="407009"/>
    <lineage>
        <taxon>Eukaryota</taxon>
        <taxon>Metazoa</taxon>
        <taxon>Ecdysozoa</taxon>
        <taxon>Arthropoda</taxon>
        <taxon>Hexapoda</taxon>
        <taxon>Insecta</taxon>
        <taxon>Pterygota</taxon>
        <taxon>Neoptera</taxon>
        <taxon>Paraneoptera</taxon>
        <taxon>Thysanoptera</taxon>
        <taxon>Terebrantia</taxon>
        <taxon>Thripoidea</taxon>
        <taxon>Thripidae</taxon>
        <taxon>Frankliniella</taxon>
    </lineage>
</organism>
<dbReference type="AlphaFoldDB" id="A0AAE1H9Y1"/>
<proteinExistence type="predicted"/>
<feature type="compositionally biased region" description="Acidic residues" evidence="1">
    <location>
        <begin position="166"/>
        <end position="177"/>
    </location>
</feature>
<feature type="compositionally biased region" description="Polar residues" evidence="1">
    <location>
        <begin position="206"/>
        <end position="225"/>
    </location>
</feature>
<feature type="compositionally biased region" description="Basic and acidic residues" evidence="1">
    <location>
        <begin position="129"/>
        <end position="143"/>
    </location>
</feature>
<keyword evidence="3" id="KW-1185">Reference proteome</keyword>
<feature type="region of interest" description="Disordered" evidence="1">
    <location>
        <begin position="290"/>
        <end position="347"/>
    </location>
</feature>
<dbReference type="EMBL" id="JAHWGI010000751">
    <property type="protein sequence ID" value="KAK3917552.1"/>
    <property type="molecule type" value="Genomic_DNA"/>
</dbReference>
<feature type="compositionally biased region" description="Basic and acidic residues" evidence="1">
    <location>
        <begin position="321"/>
        <end position="347"/>
    </location>
</feature>
<evidence type="ECO:0000313" key="3">
    <source>
        <dbReference type="Proteomes" id="UP001219518"/>
    </source>
</evidence>
<protein>
    <submittedName>
        <fullName evidence="2">Sulfur carrier protein FdhD</fullName>
    </submittedName>
</protein>
<name>A0AAE1H9Y1_9NEOP</name>
<reference evidence="2" key="2">
    <citation type="journal article" date="2023" name="BMC Genomics">
        <title>Pest status, molecular evolution, and epigenetic factors derived from the genome assembly of Frankliniella fusca, a thysanopteran phytovirus vector.</title>
        <authorList>
            <person name="Catto M.A."/>
            <person name="Labadie P.E."/>
            <person name="Jacobson A.L."/>
            <person name="Kennedy G.G."/>
            <person name="Srinivasan R."/>
            <person name="Hunt B.G."/>
        </authorList>
    </citation>
    <scope>NUCLEOTIDE SEQUENCE</scope>
    <source>
        <strain evidence="2">PL_HMW_Pooled</strain>
    </source>
</reference>